<reference evidence="1 2" key="1">
    <citation type="submission" date="2019-01" db="EMBL/GenBank/DDBJ databases">
        <authorList>
            <person name="Chen W.-M."/>
        </authorList>
    </citation>
    <scope>NUCLEOTIDE SEQUENCE [LARGE SCALE GENOMIC DNA]</scope>
    <source>
        <strain evidence="1 2">TLA-22</strain>
    </source>
</reference>
<protein>
    <submittedName>
        <fullName evidence="1">Uncharacterized protein</fullName>
    </submittedName>
</protein>
<evidence type="ECO:0000313" key="1">
    <source>
        <dbReference type="EMBL" id="RVT39909.1"/>
    </source>
</evidence>
<dbReference type="SUPFAM" id="SSF52266">
    <property type="entry name" value="SGNH hydrolase"/>
    <property type="match status" value="1"/>
</dbReference>
<dbReference type="InterPro" id="IPR036514">
    <property type="entry name" value="SGNH_hydro_sf"/>
</dbReference>
<dbReference type="AlphaFoldDB" id="A0A437J582"/>
<dbReference type="RefSeq" id="WP_127691606.1">
    <property type="nucleotide sequence ID" value="NZ_RZUL01000005.1"/>
</dbReference>
<keyword evidence="2" id="KW-1185">Reference proteome</keyword>
<proteinExistence type="predicted"/>
<name>A0A437J582_9SPHN</name>
<comment type="caution">
    <text evidence="1">The sequence shown here is derived from an EMBL/GenBank/DDBJ whole genome shotgun (WGS) entry which is preliminary data.</text>
</comment>
<dbReference type="EMBL" id="RZUL01000005">
    <property type="protein sequence ID" value="RVT39909.1"/>
    <property type="molecule type" value="Genomic_DNA"/>
</dbReference>
<evidence type="ECO:0000313" key="2">
    <source>
        <dbReference type="Proteomes" id="UP000282977"/>
    </source>
</evidence>
<gene>
    <name evidence="1" type="ORF">ENE74_14340</name>
</gene>
<dbReference type="GO" id="GO:0016788">
    <property type="term" value="F:hydrolase activity, acting on ester bonds"/>
    <property type="evidence" value="ECO:0007669"/>
    <property type="project" value="UniProtKB-ARBA"/>
</dbReference>
<sequence>MPGFGFGAIGIARHRRGIAGPPAGSPLMAVGDRLVFAGDSMTYGNGDTPNAYMPWLTLLAEGRFNYPATVNKGSTNVSLPPEGGNMGVSGQNSNGYITRKANIAAACANGALILGGIENDFAGGLTAAQSIANFEEMIAACTTAKRIYITPGAPTKSVIGNAGNAAKKTTFDAYFAAHPDPRVKFLTNCWNGITLALDAINTGPHSYDAVHQNPLGAKLQAANIWSEIAADWAAGTAYADPALASGDLLGTAGLFAGTGGTANGYGQVATGWTLTNSTGAALAASVADNLIGDKRGQRLVASGTASANSRIRMRHTITNAYVTGDRVLVIGRLRVRNAAGDGPPIGLRAIGISALGGATRFLTEAYAGGQGPFAPVSQIDGIFRNFVGLATATGGSWTLDVDFQTVTGTALDIALDIADFRTFNLGTGI</sequence>
<organism evidence="1 2">
    <name type="scientific">Sphingobium algorifonticola</name>
    <dbReference type="NCBI Taxonomy" id="2008318"/>
    <lineage>
        <taxon>Bacteria</taxon>
        <taxon>Pseudomonadati</taxon>
        <taxon>Pseudomonadota</taxon>
        <taxon>Alphaproteobacteria</taxon>
        <taxon>Sphingomonadales</taxon>
        <taxon>Sphingomonadaceae</taxon>
        <taxon>Sphingobium</taxon>
    </lineage>
</organism>
<dbReference type="Proteomes" id="UP000282977">
    <property type="component" value="Unassembled WGS sequence"/>
</dbReference>
<dbReference type="Gene3D" id="3.40.50.1110">
    <property type="entry name" value="SGNH hydrolase"/>
    <property type="match status" value="1"/>
</dbReference>
<accession>A0A437J582</accession>